<dbReference type="AlphaFoldDB" id="A0A9P3Q4Z9"/>
<comment type="caution">
    <text evidence="7">The sequence shown here is derived from an EMBL/GenBank/DDBJ whole genome shotgun (WGS) entry which is preliminary data.</text>
</comment>
<evidence type="ECO:0000313" key="6">
    <source>
        <dbReference type="EMBL" id="GLB82633.1"/>
    </source>
</evidence>
<evidence type="ECO:0000313" key="7">
    <source>
        <dbReference type="EMBL" id="GLD28958.1"/>
    </source>
</evidence>
<keyword evidence="8" id="KW-1185">Reference proteome</keyword>
<comment type="subcellular location">
    <subcellularLocation>
        <location evidence="1">Cytoplasm</location>
    </subcellularLocation>
</comment>
<dbReference type="EMBL" id="BRZI01000003">
    <property type="protein sequence ID" value="GLD28958.1"/>
    <property type="molecule type" value="Genomic_DNA"/>
</dbReference>
<gene>
    <name evidence="7" type="ORF">Mkiyose1413_08410</name>
    <name evidence="6" type="ORF">SRL2020028_18890</name>
</gene>
<dbReference type="InterPro" id="IPR025734">
    <property type="entry name" value="EspG"/>
</dbReference>
<comment type="similarity">
    <text evidence="2">Belongs to the EspG family.</text>
</comment>
<evidence type="ECO:0000256" key="5">
    <source>
        <dbReference type="SAM" id="MobiDB-lite"/>
    </source>
</evidence>
<protein>
    <recommendedName>
        <fullName evidence="9">ESX secretion-associated protein EspG</fullName>
    </recommendedName>
</protein>
<dbReference type="GeneID" id="83628358"/>
<dbReference type="Proteomes" id="UP001165663">
    <property type="component" value="Unassembled WGS sequence"/>
</dbReference>
<feature type="region of interest" description="Disordered" evidence="5">
    <location>
        <begin position="37"/>
        <end position="56"/>
    </location>
</feature>
<evidence type="ECO:0000256" key="3">
    <source>
        <dbReference type="ARBA" id="ARBA00022490"/>
    </source>
</evidence>
<accession>A0A9P3Q4Z9</accession>
<keyword evidence="4" id="KW-0143">Chaperone</keyword>
<dbReference type="RefSeq" id="WP_236981391.1">
    <property type="nucleotide sequence ID" value="NZ_BRXE01000014.1"/>
</dbReference>
<organism evidence="7 8">
    <name type="scientific">Mycobacterium kiyosense</name>
    <dbReference type="NCBI Taxonomy" id="2871094"/>
    <lineage>
        <taxon>Bacteria</taxon>
        <taxon>Bacillati</taxon>
        <taxon>Actinomycetota</taxon>
        <taxon>Actinomycetes</taxon>
        <taxon>Mycobacteriales</taxon>
        <taxon>Mycobacteriaceae</taxon>
        <taxon>Mycobacterium</taxon>
    </lineage>
</organism>
<dbReference type="Proteomes" id="UP001064782">
    <property type="component" value="Unassembled WGS sequence"/>
</dbReference>
<reference evidence="7" key="1">
    <citation type="submission" date="2022-08" db="EMBL/GenBank/DDBJ databases">
        <title>Mycobacterium kiyosense sp. nov., scotochromogenic slow-glowing species isolated from respiratory specimens.</title>
        <authorList>
            <person name="Fukano H."/>
            <person name="Kazumi Y."/>
            <person name="Sakagami N."/>
            <person name="Ato M."/>
            <person name="Mitarai S."/>
            <person name="Hoshino Y."/>
        </authorList>
    </citation>
    <scope>NUCLEOTIDE SEQUENCE</scope>
    <source>
        <strain evidence="7">1413</strain>
        <strain evidence="6">SRL2020-028</strain>
    </source>
</reference>
<sequence length="268" mass="29379">MPAVSREHIGGIDISDLARICDVLGLDGLPYPFAETGRPGLQVSNPPEPHRFSDRPADGDLRGFHRWIQAYTRADIWVECRVLYRATEAGDIPDTRISALRADQLGFCAVQRPDLDVVDVYELAPYDLGAAIANSVPLIGPGRHSQITIPKYVDYFADSTTADADTADDDYTFSVLEPVTSRSATVTVPDAGVAAVGTIQSHWEPARSWGMDWAKSLVAWVQISDDGDYVYVPDFSHAVPATERKLADRIDDLIAADVAVLRRRRGIT</sequence>
<dbReference type="EMBL" id="BRXE01000014">
    <property type="protein sequence ID" value="GLB82633.1"/>
    <property type="molecule type" value="Genomic_DNA"/>
</dbReference>
<evidence type="ECO:0008006" key="9">
    <source>
        <dbReference type="Google" id="ProtNLM"/>
    </source>
</evidence>
<evidence type="ECO:0000256" key="4">
    <source>
        <dbReference type="ARBA" id="ARBA00023186"/>
    </source>
</evidence>
<dbReference type="Pfam" id="PF14011">
    <property type="entry name" value="ESX-1_EspG"/>
    <property type="match status" value="1"/>
</dbReference>
<evidence type="ECO:0000313" key="8">
    <source>
        <dbReference type="Proteomes" id="UP001064782"/>
    </source>
</evidence>
<proteinExistence type="inferred from homology"/>
<name>A0A9P3Q4Z9_9MYCO</name>
<dbReference type="GO" id="GO:0005737">
    <property type="term" value="C:cytoplasm"/>
    <property type="evidence" value="ECO:0007669"/>
    <property type="project" value="UniProtKB-SubCell"/>
</dbReference>
<evidence type="ECO:0000256" key="2">
    <source>
        <dbReference type="ARBA" id="ARBA00006411"/>
    </source>
</evidence>
<keyword evidence="3" id="KW-0963">Cytoplasm</keyword>
<evidence type="ECO:0000256" key="1">
    <source>
        <dbReference type="ARBA" id="ARBA00004496"/>
    </source>
</evidence>